<dbReference type="EMBL" id="GEVI01017573">
    <property type="protein sequence ID" value="JAU14747.1"/>
    <property type="molecule type" value="Transcribed_RNA"/>
</dbReference>
<evidence type="ECO:0000256" key="17">
    <source>
        <dbReference type="ARBA" id="ARBA00060577"/>
    </source>
</evidence>
<dbReference type="EC" id="1.14.14.147" evidence="18"/>
<keyword evidence="11 24" id="KW-0408">Iron</keyword>
<gene>
    <name evidence="27" type="ORF">GA_TR15445_c0_g1_i1_g.47201</name>
</gene>
<evidence type="ECO:0000256" key="4">
    <source>
        <dbReference type="ARBA" id="ARBA00010617"/>
    </source>
</evidence>
<dbReference type="GO" id="GO:0048366">
    <property type="term" value="P:leaf development"/>
    <property type="evidence" value="ECO:0007669"/>
    <property type="project" value="UniProtKB-ARBA"/>
</dbReference>
<dbReference type="InterPro" id="IPR001128">
    <property type="entry name" value="Cyt_P450"/>
</dbReference>
<evidence type="ECO:0000256" key="16">
    <source>
        <dbReference type="ARBA" id="ARBA00051572"/>
    </source>
</evidence>
<dbReference type="PANTHER" id="PTHR24286">
    <property type="entry name" value="CYTOCHROME P450 26"/>
    <property type="match status" value="1"/>
</dbReference>
<dbReference type="GO" id="GO:0016709">
    <property type="term" value="F:oxidoreductase activity, acting on paired donors, with incorporation or reduction of molecular oxygen, NAD(P)H as one donor, and incorporation of one atom of oxygen"/>
    <property type="evidence" value="ECO:0007669"/>
    <property type="project" value="UniProtKB-ARBA"/>
</dbReference>
<dbReference type="GO" id="GO:0016125">
    <property type="term" value="P:sterol metabolic process"/>
    <property type="evidence" value="ECO:0007669"/>
    <property type="project" value="TreeGrafter"/>
</dbReference>
<evidence type="ECO:0000256" key="6">
    <source>
        <dbReference type="ARBA" id="ARBA00022692"/>
    </source>
</evidence>
<dbReference type="SUPFAM" id="SSF48264">
    <property type="entry name" value="Cytochrome P450"/>
    <property type="match status" value="1"/>
</dbReference>
<dbReference type="Pfam" id="PF00067">
    <property type="entry name" value="p450"/>
    <property type="match status" value="1"/>
</dbReference>
<keyword evidence="9 26" id="KW-1133">Transmembrane helix</keyword>
<feature type="transmembrane region" description="Helical" evidence="26">
    <location>
        <begin position="6"/>
        <end position="25"/>
    </location>
</feature>
<feature type="binding site" description="axial binding residue" evidence="24">
    <location>
        <position position="439"/>
    </location>
    <ligand>
        <name>heme</name>
        <dbReference type="ChEBI" id="CHEBI:30413"/>
    </ligand>
    <ligandPart>
        <name>Fe</name>
        <dbReference type="ChEBI" id="CHEBI:18248"/>
    </ligandPart>
</feature>
<keyword evidence="12 25" id="KW-0503">Monooxygenase</keyword>
<evidence type="ECO:0000256" key="7">
    <source>
        <dbReference type="ARBA" id="ARBA00022723"/>
    </source>
</evidence>
<name>A0A1J3D3R7_NOCCA</name>
<dbReference type="GO" id="GO:0048443">
    <property type="term" value="P:stamen development"/>
    <property type="evidence" value="ECO:0007669"/>
    <property type="project" value="UniProtKB-ARBA"/>
</dbReference>
<protein>
    <recommendedName>
        <fullName evidence="18">22alpha-hydroxysteroid 23-monooxygenase</fullName>
        <ecNumber evidence="18">1.14.14.147</ecNumber>
    </recommendedName>
    <alternativeName>
        <fullName evidence="21">(22R,23R)-22,23-dihydroxy-campest-4-en-3-one synthase</fullName>
    </alternativeName>
    <alternativeName>
        <fullName evidence="22">(22R,23R)-22,23-dihydroxycampesterol synthase</fullName>
    </alternativeName>
    <alternativeName>
        <fullName evidence="19">6-deoxoteasterone synthase</fullName>
    </alternativeName>
    <alternativeName>
        <fullName evidence="20">Teasterone synthase</fullName>
    </alternativeName>
</protein>
<reference evidence="27" key="1">
    <citation type="submission" date="2016-07" db="EMBL/GenBank/DDBJ databases">
        <title>De novo transcriptome assembly of four accessions of the metal hyperaccumulator plant Noccaea caerulescens.</title>
        <authorList>
            <person name="Blande D."/>
            <person name="Halimaa P."/>
            <person name="Tervahauta A.I."/>
            <person name="Aarts M.G."/>
            <person name="Karenlampi S.O."/>
        </authorList>
    </citation>
    <scope>NUCLEOTIDE SEQUENCE</scope>
</reference>
<keyword evidence="23" id="KW-0443">Lipid metabolism</keyword>
<keyword evidence="7 24" id="KW-0479">Metal-binding</keyword>
<accession>A0A1J3D3R7</accession>
<evidence type="ECO:0000256" key="12">
    <source>
        <dbReference type="ARBA" id="ARBA00023033"/>
    </source>
</evidence>
<dbReference type="InterPro" id="IPR036396">
    <property type="entry name" value="Cyt_P450_sf"/>
</dbReference>
<keyword evidence="23" id="KW-1069">Brassinosteroid biosynthesis</keyword>
<evidence type="ECO:0000256" key="10">
    <source>
        <dbReference type="ARBA" id="ARBA00023002"/>
    </source>
</evidence>
<evidence type="ECO:0000256" key="11">
    <source>
        <dbReference type="ARBA" id="ARBA00023004"/>
    </source>
</evidence>
<dbReference type="GO" id="GO:0020037">
    <property type="term" value="F:heme binding"/>
    <property type="evidence" value="ECO:0007669"/>
    <property type="project" value="InterPro"/>
</dbReference>
<evidence type="ECO:0000256" key="23">
    <source>
        <dbReference type="ARBA" id="ARBA00084112"/>
    </source>
</evidence>
<keyword evidence="5 24" id="KW-0349">Heme</keyword>
<evidence type="ECO:0000256" key="19">
    <source>
        <dbReference type="ARBA" id="ARBA00075093"/>
    </source>
</evidence>
<organism evidence="27">
    <name type="scientific">Noccaea caerulescens</name>
    <name type="common">Alpine penny-cress</name>
    <name type="synonym">Thlaspi caerulescens</name>
    <dbReference type="NCBI Taxonomy" id="107243"/>
    <lineage>
        <taxon>Eukaryota</taxon>
        <taxon>Viridiplantae</taxon>
        <taxon>Streptophyta</taxon>
        <taxon>Embryophyta</taxon>
        <taxon>Tracheophyta</taxon>
        <taxon>Spermatophyta</taxon>
        <taxon>Magnoliopsida</taxon>
        <taxon>eudicotyledons</taxon>
        <taxon>Gunneridae</taxon>
        <taxon>Pentapetalae</taxon>
        <taxon>rosids</taxon>
        <taxon>malvids</taxon>
        <taxon>Brassicales</taxon>
        <taxon>Brassicaceae</taxon>
        <taxon>Coluteocarpeae</taxon>
        <taxon>Noccaea</taxon>
    </lineage>
</organism>
<keyword evidence="8" id="KW-0752">Steroid biosynthesis</keyword>
<evidence type="ECO:0000313" key="27">
    <source>
        <dbReference type="EMBL" id="JAU14747.1"/>
    </source>
</evidence>
<keyword evidence="23" id="KW-0444">Lipid biosynthesis</keyword>
<dbReference type="GO" id="GO:0005789">
    <property type="term" value="C:endoplasmic reticulum membrane"/>
    <property type="evidence" value="ECO:0007669"/>
    <property type="project" value="UniProtKB-SubCell"/>
</dbReference>
<comment type="catalytic activity">
    <reaction evidence="16">
        <text>3-epi-6-deoxocathasterone + reduced [NADPH--hemoprotein reductase] + O2 = 6-deoxotyphasterol + oxidized [NADPH--hemoprotein reductase] + H2O + H(+)</text>
        <dbReference type="Rhea" id="RHEA:27321"/>
        <dbReference type="Rhea" id="RHEA-COMP:11964"/>
        <dbReference type="Rhea" id="RHEA-COMP:11965"/>
        <dbReference type="ChEBI" id="CHEBI:15377"/>
        <dbReference type="ChEBI" id="CHEBI:15378"/>
        <dbReference type="ChEBI" id="CHEBI:15379"/>
        <dbReference type="ChEBI" id="CHEBI:20717"/>
        <dbReference type="ChEBI" id="CHEBI:57618"/>
        <dbReference type="ChEBI" id="CHEBI:58210"/>
        <dbReference type="ChEBI" id="CHEBI:59410"/>
        <dbReference type="EC" id="1.14.14.147"/>
    </reaction>
</comment>
<evidence type="ECO:0000256" key="26">
    <source>
        <dbReference type="SAM" id="Phobius"/>
    </source>
</evidence>
<evidence type="ECO:0000256" key="15">
    <source>
        <dbReference type="ARBA" id="ARBA00050234"/>
    </source>
</evidence>
<comment type="similarity">
    <text evidence="4 25">Belongs to the cytochrome P450 family.</text>
</comment>
<evidence type="ECO:0000256" key="25">
    <source>
        <dbReference type="RuleBase" id="RU000461"/>
    </source>
</evidence>
<dbReference type="PRINTS" id="PR00463">
    <property type="entry name" value="EP450I"/>
</dbReference>
<dbReference type="GO" id="GO:0102097">
    <property type="term" value="F:22alpha-hydroxysteroid 23-monooxygenase activity"/>
    <property type="evidence" value="ECO:0007669"/>
    <property type="project" value="UniProtKB-EC"/>
</dbReference>
<proteinExistence type="inferred from homology"/>
<evidence type="ECO:0000256" key="24">
    <source>
        <dbReference type="PIRSR" id="PIRSR602401-1"/>
    </source>
</evidence>
<evidence type="ECO:0000256" key="22">
    <source>
        <dbReference type="ARBA" id="ARBA00083187"/>
    </source>
</evidence>
<dbReference type="PROSITE" id="PS00086">
    <property type="entry name" value="CYTOCHROME_P450"/>
    <property type="match status" value="1"/>
</dbReference>
<dbReference type="InterPro" id="IPR002401">
    <property type="entry name" value="Cyt_P450_E_grp-I"/>
</dbReference>
<comment type="cofactor">
    <cofactor evidence="1 24">
        <name>heme</name>
        <dbReference type="ChEBI" id="CHEBI:30413"/>
    </cofactor>
</comment>
<evidence type="ECO:0000256" key="8">
    <source>
        <dbReference type="ARBA" id="ARBA00022955"/>
    </source>
</evidence>
<keyword evidence="10 25" id="KW-0560">Oxidoreductase</keyword>
<comment type="pathway">
    <text evidence="3">Hormone biosynthesis.</text>
</comment>
<evidence type="ECO:0000256" key="20">
    <source>
        <dbReference type="ARBA" id="ARBA00076244"/>
    </source>
</evidence>
<dbReference type="AlphaFoldDB" id="A0A1J3D3R7"/>
<evidence type="ECO:0000256" key="21">
    <source>
        <dbReference type="ARBA" id="ARBA00078776"/>
    </source>
</evidence>
<comment type="pathway">
    <text evidence="14">Plant hormone biosynthesis; brassinosteroid biosynthesis.</text>
</comment>
<evidence type="ECO:0000256" key="1">
    <source>
        <dbReference type="ARBA" id="ARBA00001971"/>
    </source>
</evidence>
<dbReference type="FunFam" id="1.10.630.10:FF:000048">
    <property type="entry name" value="3-epi-6-deoxocathasterone 23-monooxygenase CYP90D1"/>
    <property type="match status" value="1"/>
</dbReference>
<dbReference type="Gene3D" id="1.10.630.10">
    <property type="entry name" value="Cytochrome P450"/>
    <property type="match status" value="1"/>
</dbReference>
<evidence type="ECO:0000256" key="18">
    <source>
        <dbReference type="ARBA" id="ARBA00066344"/>
    </source>
</evidence>
<dbReference type="PANTHER" id="PTHR24286:SF30">
    <property type="entry name" value="3-EPI-6-DEOXOCATHASTERONE 23-MONOOXYGENASE CYP90D1"/>
    <property type="match status" value="1"/>
</dbReference>
<sequence>MDTSSSFLFFSFFLFVIVIIFNKINGLRSSSASKKKFIDRIAHSHRPKFPRGSLGWPVLGETIEFVSSAYSDHPESFMDKRRLMYGRVFKSHIFGTATIVSTDAEVNKAVLQSGSTAFVPFYPKTVRELMGKSSILLINGSLHRRFHGLVGSFLKSPLLKAQIVRDMHTFLSESMDLWSEDQPVFLQDVSKTVAFKVLAKALISVDKEEELEELKEEFEKFISGLMSLPINFPGTQLHRSLQAKKKMVKQVENIIEGKMRAKNKEEDGVIAKDVVDVLLKDSSENLTHNLIANNMIDMMIPGHDSVPVLITLAVKFLSDSPSALHFLTEENMELKRLKELTGEPLYWNDYLSLPFTQKVITETLRMGNVITGVMRKALKDVEIKGYVIPKGWCFFAYLRSVHLDELYYDSPYKFNPWRWQEKDMNTSSFSPFGGGQRLCPGLDLARLEASIFLHHLVTRFRWIAEEDTIINFPTVHMKNKLPIWIKRR</sequence>
<evidence type="ECO:0000256" key="2">
    <source>
        <dbReference type="ARBA" id="ARBA00004389"/>
    </source>
</evidence>
<evidence type="ECO:0000256" key="13">
    <source>
        <dbReference type="ARBA" id="ARBA00023136"/>
    </source>
</evidence>
<comment type="catalytic activity">
    <reaction evidence="15">
        <text>(22S,24R)-22-hydroxy-5alpha-ergostan-3-one + reduced [NADPH--hemoprotein reductase] + O2 = 3-dehydro-6-deoxoteasterone + oxidized [NADPH--hemoprotein reductase] + H2O + H(+)</text>
        <dbReference type="Rhea" id="RHEA:27325"/>
        <dbReference type="Rhea" id="RHEA-COMP:11964"/>
        <dbReference type="Rhea" id="RHEA-COMP:11965"/>
        <dbReference type="ChEBI" id="CHEBI:15377"/>
        <dbReference type="ChEBI" id="CHEBI:15378"/>
        <dbReference type="ChEBI" id="CHEBI:15379"/>
        <dbReference type="ChEBI" id="CHEBI:20710"/>
        <dbReference type="ChEBI" id="CHEBI:57618"/>
        <dbReference type="ChEBI" id="CHEBI:58210"/>
        <dbReference type="ChEBI" id="CHEBI:59411"/>
        <dbReference type="EC" id="1.14.14.147"/>
    </reaction>
</comment>
<evidence type="ECO:0000256" key="3">
    <source>
        <dbReference type="ARBA" id="ARBA00004972"/>
    </source>
</evidence>
<keyword evidence="6 26" id="KW-0812">Transmembrane</keyword>
<evidence type="ECO:0000256" key="9">
    <source>
        <dbReference type="ARBA" id="ARBA00022989"/>
    </source>
</evidence>
<comment type="pathway">
    <text evidence="17">Steroid biosynthesis.</text>
</comment>
<keyword evidence="13 26" id="KW-0472">Membrane</keyword>
<dbReference type="InterPro" id="IPR017972">
    <property type="entry name" value="Cyt_P450_CS"/>
</dbReference>
<dbReference type="GO" id="GO:0005506">
    <property type="term" value="F:iron ion binding"/>
    <property type="evidence" value="ECO:0007669"/>
    <property type="project" value="InterPro"/>
</dbReference>
<dbReference type="GO" id="GO:0010268">
    <property type="term" value="P:brassinosteroid homeostasis"/>
    <property type="evidence" value="ECO:0007669"/>
    <property type="project" value="TreeGrafter"/>
</dbReference>
<dbReference type="CDD" id="cd11043">
    <property type="entry name" value="CYP90-like"/>
    <property type="match status" value="1"/>
</dbReference>
<dbReference type="GO" id="GO:0016132">
    <property type="term" value="P:brassinosteroid biosynthetic process"/>
    <property type="evidence" value="ECO:0007669"/>
    <property type="project" value="UniProtKB-KW"/>
</dbReference>
<evidence type="ECO:0000256" key="5">
    <source>
        <dbReference type="ARBA" id="ARBA00022617"/>
    </source>
</evidence>
<dbReference type="GO" id="GO:0048441">
    <property type="term" value="P:petal development"/>
    <property type="evidence" value="ECO:0007669"/>
    <property type="project" value="UniProtKB-ARBA"/>
</dbReference>
<evidence type="ECO:0000256" key="14">
    <source>
        <dbReference type="ARBA" id="ARBA00037910"/>
    </source>
</evidence>
<comment type="subcellular location">
    <subcellularLocation>
        <location evidence="2">Endoplasmic reticulum membrane</location>
        <topology evidence="2">Single-pass membrane protein</topology>
    </subcellularLocation>
</comment>